<comment type="function">
    <text evidence="1">Transcriptional repressor of xylose-utilizing enzymes.</text>
</comment>
<dbReference type="PANTHER" id="PTHR18964">
    <property type="entry name" value="ROK (REPRESSOR, ORF, KINASE) FAMILY"/>
    <property type="match status" value="1"/>
</dbReference>
<gene>
    <name evidence="4" type="ORF">bsdtb5_09080</name>
</gene>
<keyword evidence="3" id="KW-0859">Xylose metabolism</keyword>
<dbReference type="EMBL" id="AP024169">
    <property type="protein sequence ID" value="BCN29613.1"/>
    <property type="molecule type" value="Genomic_DNA"/>
</dbReference>
<evidence type="ECO:0000313" key="4">
    <source>
        <dbReference type="EMBL" id="BCN29613.1"/>
    </source>
</evidence>
<dbReference type="Proteomes" id="UP000595897">
    <property type="component" value="Chromosome"/>
</dbReference>
<dbReference type="GO" id="GO:0042732">
    <property type="term" value="P:D-xylose metabolic process"/>
    <property type="evidence" value="ECO:0007669"/>
    <property type="project" value="UniProtKB-KW"/>
</dbReference>
<dbReference type="InterPro" id="IPR043129">
    <property type="entry name" value="ATPase_NBD"/>
</dbReference>
<dbReference type="RefSeq" id="WP_271714882.1">
    <property type="nucleotide sequence ID" value="NZ_AP024169.1"/>
</dbReference>
<dbReference type="KEGG" id="ahb:bsdtb5_09080"/>
<proteinExistence type="inferred from homology"/>
<dbReference type="PANTHER" id="PTHR18964:SF149">
    <property type="entry name" value="BIFUNCTIONAL UDP-N-ACETYLGLUCOSAMINE 2-EPIMERASE_N-ACETYLMANNOSAMINE KINASE"/>
    <property type="match status" value="1"/>
</dbReference>
<dbReference type="SUPFAM" id="SSF53067">
    <property type="entry name" value="Actin-like ATPase domain"/>
    <property type="match status" value="1"/>
</dbReference>
<name>A0A7R7IBF9_9FIRM</name>
<evidence type="ECO:0000313" key="5">
    <source>
        <dbReference type="Proteomes" id="UP000595897"/>
    </source>
</evidence>
<evidence type="ECO:0000256" key="1">
    <source>
        <dbReference type="ARBA" id="ARBA00002486"/>
    </source>
</evidence>
<keyword evidence="3" id="KW-0119">Carbohydrate metabolism</keyword>
<accession>A0A7R7IBF9</accession>
<organism evidence="4 5">
    <name type="scientific">Anaeromicropila herbilytica</name>
    <dbReference type="NCBI Taxonomy" id="2785025"/>
    <lineage>
        <taxon>Bacteria</taxon>
        <taxon>Bacillati</taxon>
        <taxon>Bacillota</taxon>
        <taxon>Clostridia</taxon>
        <taxon>Lachnospirales</taxon>
        <taxon>Lachnospiraceae</taxon>
        <taxon>Anaeromicropila</taxon>
    </lineage>
</organism>
<comment type="similarity">
    <text evidence="2">Belongs to the ROK (NagC/XylR) family.</text>
</comment>
<reference evidence="4 5" key="1">
    <citation type="submission" date="2020-11" db="EMBL/GenBank/DDBJ databases">
        <title>Draft genome sequencing of a Lachnospiraceae strain isolated from anoxic soil subjected to BSD treatment.</title>
        <authorList>
            <person name="Uek A."/>
            <person name="Tonouchi A."/>
        </authorList>
    </citation>
    <scope>NUCLEOTIDE SEQUENCE [LARGE SCALE GENOMIC DNA]</scope>
    <source>
        <strain evidence="4 5">TB5</strain>
    </source>
</reference>
<dbReference type="Gene3D" id="1.10.10.10">
    <property type="entry name" value="Winged helix-like DNA-binding domain superfamily/Winged helix DNA-binding domain"/>
    <property type="match status" value="1"/>
</dbReference>
<dbReference type="SUPFAM" id="SSF46785">
    <property type="entry name" value="Winged helix' DNA-binding domain"/>
    <property type="match status" value="1"/>
</dbReference>
<evidence type="ECO:0000256" key="2">
    <source>
        <dbReference type="ARBA" id="ARBA00006479"/>
    </source>
</evidence>
<dbReference type="InterPro" id="IPR036388">
    <property type="entry name" value="WH-like_DNA-bd_sf"/>
</dbReference>
<protein>
    <submittedName>
        <fullName evidence="4">Transcriptional regulator</fullName>
    </submittedName>
</protein>
<dbReference type="Gene3D" id="3.30.420.40">
    <property type="match status" value="2"/>
</dbReference>
<keyword evidence="5" id="KW-1185">Reference proteome</keyword>
<dbReference type="Pfam" id="PF00480">
    <property type="entry name" value="ROK"/>
    <property type="match status" value="1"/>
</dbReference>
<dbReference type="InterPro" id="IPR000600">
    <property type="entry name" value="ROK"/>
</dbReference>
<dbReference type="InterPro" id="IPR036390">
    <property type="entry name" value="WH_DNA-bd_sf"/>
</dbReference>
<sequence>MGNMTVKGKNLKYLRETNTNEILKILATTGEASRIDLSKLIGLSKMTITNIVTMLMVHGYVKETRIKVHQDNSITGPKPMLLSIVNNKILAIGVHITSDVISFSLSDIKKGILSSDKIVVNKEDDKKVIEQKILSGIKNIIDKNWQYKSNIIGIGVASEGLVDSNVGVITRIPDLPNISNFSIKNILENAFSYPVYVNNDMQGAILAEQLYGHGRELKDFIYLGFGKGIGTAIVADGRIMTGSRGFATEAGHMSIDYNGKQCRCGNRGCLELYSSIPVLLEKSQSTSMEEMIDKYLNGDKLTNMVLMECMNFLDIAITNLVNIFDPECIIFGHEGALFPQSYISLLEDRINQHVIRRSNKKTEVKLSTFKTESALRGASAIVFFELFHGNIGLEFHDESYKEVITL</sequence>
<evidence type="ECO:0000256" key="3">
    <source>
        <dbReference type="ARBA" id="ARBA00022629"/>
    </source>
</evidence>
<dbReference type="AlphaFoldDB" id="A0A7R7IBF9"/>